<feature type="domain" description="Tetrapyrrole biosynthesis uroporphyrinogen III synthase" evidence="1">
    <location>
        <begin position="44"/>
        <end position="217"/>
    </location>
</feature>
<dbReference type="Gene3D" id="3.40.50.10090">
    <property type="match status" value="2"/>
</dbReference>
<dbReference type="AlphaFoldDB" id="A0A2S7I6E2"/>
<dbReference type="PANTHER" id="PTHR12390">
    <property type="entry name" value="UROPORPHYRINOGEN III SYNTHASE"/>
    <property type="match status" value="1"/>
</dbReference>
<dbReference type="GO" id="GO:0006780">
    <property type="term" value="P:uroporphyrinogen III biosynthetic process"/>
    <property type="evidence" value="ECO:0007669"/>
    <property type="project" value="InterPro"/>
</dbReference>
<proteinExistence type="predicted"/>
<gene>
    <name evidence="2" type="ORF">C3729_03900</name>
</gene>
<sequence length="226" mass="26129">MMKILFTKTGIEHEVSEKLETGFSCDFKDFIAIEKIKTKPFPLKNSSLIFTSVNAVKSFFENGFQPNENFQEAHYNKIYAVGLKTKKELRNNGFGTFKVKKHLNDLSEFILKHSQKENFIHFCGNLALDILDKALPLQNISYKKVVLYNTKILYPEIHEKYEAVVFFSPSGVRSFAKFNSLENLKLFSIGHTTEKELRKFTQNKIFTSKESNLEDLLTIIKQNAHS</sequence>
<dbReference type="GO" id="GO:0004852">
    <property type="term" value="F:uroporphyrinogen-III synthase activity"/>
    <property type="evidence" value="ECO:0007669"/>
    <property type="project" value="InterPro"/>
</dbReference>
<accession>A0A2S7I6E2</accession>
<dbReference type="InterPro" id="IPR003754">
    <property type="entry name" value="4pyrrol_synth_uPrphyn_synth"/>
</dbReference>
<evidence type="ECO:0000313" key="3">
    <source>
        <dbReference type="Proteomes" id="UP000238565"/>
    </source>
</evidence>
<dbReference type="InterPro" id="IPR036108">
    <property type="entry name" value="4pyrrol_syn_uPrphyn_synt_sf"/>
</dbReference>
<evidence type="ECO:0000313" key="2">
    <source>
        <dbReference type="EMBL" id="PPZ92131.1"/>
    </source>
</evidence>
<dbReference type="InterPro" id="IPR039793">
    <property type="entry name" value="UROS/Hem4"/>
</dbReference>
<dbReference type="EMBL" id="PTPZ01000002">
    <property type="protein sequence ID" value="PPZ92131.1"/>
    <property type="molecule type" value="Genomic_DNA"/>
</dbReference>
<comment type="caution">
    <text evidence="2">The sequence shown here is derived from an EMBL/GenBank/DDBJ whole genome shotgun (WGS) entry which is preliminary data.</text>
</comment>
<dbReference type="Pfam" id="PF02602">
    <property type="entry name" value="HEM4"/>
    <property type="match status" value="1"/>
</dbReference>
<evidence type="ECO:0000259" key="1">
    <source>
        <dbReference type="Pfam" id="PF02602"/>
    </source>
</evidence>
<dbReference type="CDD" id="cd06578">
    <property type="entry name" value="HemD"/>
    <property type="match status" value="1"/>
</dbReference>
<dbReference type="SUPFAM" id="SSF69618">
    <property type="entry name" value="HemD-like"/>
    <property type="match status" value="1"/>
</dbReference>
<reference evidence="2 3" key="1">
    <citation type="submission" date="2018-02" db="EMBL/GenBank/DDBJ databases">
        <title>Draft genome sequence of bacterial isolates from marine environment.</title>
        <authorList>
            <person name="Singh S.K."/>
            <person name="Hill R."/>
            <person name="Major S."/>
            <person name="Cai H."/>
            <person name="Li Y."/>
        </authorList>
    </citation>
    <scope>NUCLEOTIDE SEQUENCE [LARGE SCALE GENOMIC DNA]</scope>
    <source>
        <strain evidence="2 3">IMET F</strain>
    </source>
</reference>
<dbReference type="PANTHER" id="PTHR12390:SF0">
    <property type="entry name" value="UROPORPHYRINOGEN-III SYNTHASE"/>
    <property type="match status" value="1"/>
</dbReference>
<protein>
    <submittedName>
        <fullName evidence="2">Uroporphyrinogen-III synthase</fullName>
    </submittedName>
</protein>
<dbReference type="GO" id="GO:0005829">
    <property type="term" value="C:cytosol"/>
    <property type="evidence" value="ECO:0007669"/>
    <property type="project" value="TreeGrafter"/>
</dbReference>
<name>A0A2S7I6E2_9FLAO</name>
<dbReference type="Proteomes" id="UP000238565">
    <property type="component" value="Unassembled WGS sequence"/>
</dbReference>
<organism evidence="2 3">
    <name type="scientific">Cloacibacterium normanense</name>
    <dbReference type="NCBI Taxonomy" id="237258"/>
    <lineage>
        <taxon>Bacteria</taxon>
        <taxon>Pseudomonadati</taxon>
        <taxon>Bacteroidota</taxon>
        <taxon>Flavobacteriia</taxon>
        <taxon>Flavobacteriales</taxon>
        <taxon>Weeksellaceae</taxon>
    </lineage>
</organism>